<dbReference type="SUPFAM" id="SSF52047">
    <property type="entry name" value="RNI-like"/>
    <property type="match status" value="1"/>
</dbReference>
<dbReference type="EMBL" id="KV425607">
    <property type="protein sequence ID" value="KZT21382.1"/>
    <property type="molecule type" value="Genomic_DNA"/>
</dbReference>
<dbReference type="STRING" id="1314782.A0A165PR26"/>
<name>A0A165PR26_9AGAM</name>
<protein>
    <recommendedName>
        <fullName evidence="1">F-box domain-containing protein</fullName>
    </recommendedName>
</protein>
<keyword evidence="3" id="KW-1185">Reference proteome</keyword>
<dbReference type="InParanoid" id="A0A165PR26"/>
<dbReference type="InterPro" id="IPR001810">
    <property type="entry name" value="F-box_dom"/>
</dbReference>
<dbReference type="Pfam" id="PF12937">
    <property type="entry name" value="F-box-like"/>
    <property type="match status" value="1"/>
</dbReference>
<reference evidence="2 3" key="1">
    <citation type="journal article" date="2016" name="Mol. Biol. Evol.">
        <title>Comparative Genomics of Early-Diverging Mushroom-Forming Fungi Provides Insights into the Origins of Lignocellulose Decay Capabilities.</title>
        <authorList>
            <person name="Nagy L.G."/>
            <person name="Riley R."/>
            <person name="Tritt A."/>
            <person name="Adam C."/>
            <person name="Daum C."/>
            <person name="Floudas D."/>
            <person name="Sun H."/>
            <person name="Yadav J.S."/>
            <person name="Pangilinan J."/>
            <person name="Larsson K.H."/>
            <person name="Matsuura K."/>
            <person name="Barry K."/>
            <person name="Labutti K."/>
            <person name="Kuo R."/>
            <person name="Ohm R.A."/>
            <person name="Bhattacharya S.S."/>
            <person name="Shirouzu T."/>
            <person name="Yoshinaga Y."/>
            <person name="Martin F.M."/>
            <person name="Grigoriev I.V."/>
            <person name="Hibbett D.S."/>
        </authorList>
    </citation>
    <scope>NUCLEOTIDE SEQUENCE [LARGE SCALE GENOMIC DNA]</scope>
    <source>
        <strain evidence="2 3">HHB14362 ss-1</strain>
    </source>
</reference>
<dbReference type="Gene3D" id="1.20.1280.50">
    <property type="match status" value="1"/>
</dbReference>
<dbReference type="InterPro" id="IPR036047">
    <property type="entry name" value="F-box-like_dom_sf"/>
</dbReference>
<dbReference type="AlphaFoldDB" id="A0A165PR26"/>
<dbReference type="Proteomes" id="UP000076761">
    <property type="component" value="Unassembled WGS sequence"/>
</dbReference>
<proteinExistence type="predicted"/>
<organism evidence="2 3">
    <name type="scientific">Neolentinus lepideus HHB14362 ss-1</name>
    <dbReference type="NCBI Taxonomy" id="1314782"/>
    <lineage>
        <taxon>Eukaryota</taxon>
        <taxon>Fungi</taxon>
        <taxon>Dikarya</taxon>
        <taxon>Basidiomycota</taxon>
        <taxon>Agaricomycotina</taxon>
        <taxon>Agaricomycetes</taxon>
        <taxon>Gloeophyllales</taxon>
        <taxon>Gloeophyllaceae</taxon>
        <taxon>Neolentinus</taxon>
    </lineage>
</organism>
<accession>A0A165PR26</accession>
<evidence type="ECO:0000313" key="2">
    <source>
        <dbReference type="EMBL" id="KZT21382.1"/>
    </source>
</evidence>
<gene>
    <name evidence="2" type="ORF">NEOLEDRAFT_756707</name>
</gene>
<dbReference type="OrthoDB" id="3213083at2759"/>
<evidence type="ECO:0000259" key="1">
    <source>
        <dbReference type="Pfam" id="PF12937"/>
    </source>
</evidence>
<sequence>MKMQTVTGWTTSWPTSGLSKISTLPNELLVEIFRFSAFSQPITNIRQLRGKKSWLSLTHVCSHWRDISLEDHCLWSNVVLDIGSLAWGKEFLARARGGMVDVTIRGTNAPHSPRVLVPTLDLLETAKIISSHLTQIRSLNVCLSRGYDINYLLESFISDTSPLALMNLLVEVSHDAPPDHLVTLPAAIRNATPLRNLQINCLFFDWTSMVFTGLVHLSLQRQDRLCAPSMETFLQVLRSCPCLETLSLLDAGPLYETEHTVHEPVRLPRLRQLTMKNWSADLKYVLEYLVFPPSTKVALTYTGSGEKYSDMLDIFPSSCASLIDKASRARRTDIRLLGTDHVTGRLEIHCDDDISTINSHPGLSIAICSMYAACLVEPLVSFFSRHTEHLAVHQPSSSSPRWLNHLQKYSALTTLATDVDPERLVSVLEQTDEETKLICPKLTMVTFTGKYFALSQVGAQRILGCVEGRGGCSGTFTYLSTHKEVLFHCAYPLSRLKHL</sequence>
<evidence type="ECO:0000313" key="3">
    <source>
        <dbReference type="Proteomes" id="UP000076761"/>
    </source>
</evidence>
<dbReference type="SUPFAM" id="SSF81383">
    <property type="entry name" value="F-box domain"/>
    <property type="match status" value="1"/>
</dbReference>
<feature type="domain" description="F-box" evidence="1">
    <location>
        <begin position="21"/>
        <end position="80"/>
    </location>
</feature>